<evidence type="ECO:0000313" key="1">
    <source>
        <dbReference type="EMBL" id="SVE45573.1"/>
    </source>
</evidence>
<dbReference type="SUPFAM" id="SSF53383">
    <property type="entry name" value="PLP-dependent transferases"/>
    <property type="match status" value="1"/>
</dbReference>
<dbReference type="Gene3D" id="3.40.640.10">
    <property type="entry name" value="Type I PLP-dependent aspartate aminotransferase-like (Major domain)"/>
    <property type="match status" value="1"/>
</dbReference>
<evidence type="ECO:0008006" key="2">
    <source>
        <dbReference type="Google" id="ProtNLM"/>
    </source>
</evidence>
<organism evidence="1">
    <name type="scientific">marine metagenome</name>
    <dbReference type="NCBI Taxonomy" id="408172"/>
    <lineage>
        <taxon>unclassified sequences</taxon>
        <taxon>metagenomes</taxon>
        <taxon>ecological metagenomes</taxon>
    </lineage>
</organism>
<dbReference type="GO" id="GO:0030170">
    <property type="term" value="F:pyridoxal phosphate binding"/>
    <property type="evidence" value="ECO:0007669"/>
    <property type="project" value="TreeGrafter"/>
</dbReference>
<dbReference type="PANTHER" id="PTHR30244:SF34">
    <property type="entry name" value="DTDP-4-AMINO-4,6-DIDEOXYGALACTOSE TRANSAMINASE"/>
    <property type="match status" value="1"/>
</dbReference>
<dbReference type="PANTHER" id="PTHR30244">
    <property type="entry name" value="TRANSAMINASE"/>
    <property type="match status" value="1"/>
</dbReference>
<dbReference type="InterPro" id="IPR015424">
    <property type="entry name" value="PyrdxlP-dep_Trfase"/>
</dbReference>
<dbReference type="CDD" id="cd00616">
    <property type="entry name" value="AHBA_syn"/>
    <property type="match status" value="1"/>
</dbReference>
<gene>
    <name evidence="1" type="ORF">METZ01_LOCUS498427</name>
</gene>
<sequence>KEAWLGTGPRVHQFEQNFANYKNTAYSAALNSCTAGLHLSCLALGLKPGDEVITSSMTFCATVNAIIHSGATPVLSDIDPDTKNLNPEEVEKKITKKTKAIIPVHFAGRSCEMDKLVELAKNGNIKIIEDCAHAIESTYKGKPVGTFGDVGVFSFYATKNIVTGEGGMAISSDELIINKIRKLALHGLSTDAWSRFSDKGYNHYLVEDAGYKCNMMDLQAAIGLHQLDKVEQYWE</sequence>
<dbReference type="GO" id="GO:0008483">
    <property type="term" value="F:transaminase activity"/>
    <property type="evidence" value="ECO:0007669"/>
    <property type="project" value="TreeGrafter"/>
</dbReference>
<name>A0A383DMR8_9ZZZZ</name>
<accession>A0A383DMR8</accession>
<dbReference type="InterPro" id="IPR000653">
    <property type="entry name" value="DegT/StrS_aminotransferase"/>
</dbReference>
<dbReference type="InterPro" id="IPR015421">
    <property type="entry name" value="PyrdxlP-dep_Trfase_major"/>
</dbReference>
<dbReference type="GO" id="GO:0000271">
    <property type="term" value="P:polysaccharide biosynthetic process"/>
    <property type="evidence" value="ECO:0007669"/>
    <property type="project" value="TreeGrafter"/>
</dbReference>
<dbReference type="Pfam" id="PF01041">
    <property type="entry name" value="DegT_DnrJ_EryC1"/>
    <property type="match status" value="1"/>
</dbReference>
<proteinExistence type="predicted"/>
<dbReference type="AlphaFoldDB" id="A0A383DMR8"/>
<feature type="non-terminal residue" evidence="1">
    <location>
        <position position="235"/>
    </location>
</feature>
<dbReference type="EMBL" id="UINC01218518">
    <property type="protein sequence ID" value="SVE45573.1"/>
    <property type="molecule type" value="Genomic_DNA"/>
</dbReference>
<feature type="non-terminal residue" evidence="1">
    <location>
        <position position="1"/>
    </location>
</feature>
<reference evidence="1" key="1">
    <citation type="submission" date="2018-05" db="EMBL/GenBank/DDBJ databases">
        <authorList>
            <person name="Lanie J.A."/>
            <person name="Ng W.-L."/>
            <person name="Kazmierczak K.M."/>
            <person name="Andrzejewski T.M."/>
            <person name="Davidsen T.M."/>
            <person name="Wayne K.J."/>
            <person name="Tettelin H."/>
            <person name="Glass J.I."/>
            <person name="Rusch D."/>
            <person name="Podicherti R."/>
            <person name="Tsui H.-C.T."/>
            <person name="Winkler M.E."/>
        </authorList>
    </citation>
    <scope>NUCLEOTIDE SEQUENCE</scope>
</reference>
<protein>
    <recommendedName>
        <fullName evidence="2">DegT/DnrJ/EryC1/StrS family aminotransferase</fullName>
    </recommendedName>
</protein>